<name>A0ACA9NEI4_9GLOM</name>
<keyword evidence="2" id="KW-1185">Reference proteome</keyword>
<proteinExistence type="predicted"/>
<comment type="caution">
    <text evidence="1">The sequence shown here is derived from an EMBL/GenBank/DDBJ whole genome shotgun (WGS) entry which is preliminary data.</text>
</comment>
<evidence type="ECO:0000313" key="2">
    <source>
        <dbReference type="Proteomes" id="UP000789702"/>
    </source>
</evidence>
<feature type="non-terminal residue" evidence="1">
    <location>
        <position position="1"/>
    </location>
</feature>
<gene>
    <name evidence="1" type="ORF">DHETER_LOCUS9242</name>
</gene>
<reference evidence="1" key="1">
    <citation type="submission" date="2021-06" db="EMBL/GenBank/DDBJ databases">
        <authorList>
            <person name="Kallberg Y."/>
            <person name="Tangrot J."/>
            <person name="Rosling A."/>
        </authorList>
    </citation>
    <scope>NUCLEOTIDE SEQUENCE</scope>
    <source>
        <strain evidence="1">IL203A</strain>
    </source>
</reference>
<organism evidence="1 2">
    <name type="scientific">Dentiscutata heterogama</name>
    <dbReference type="NCBI Taxonomy" id="1316150"/>
    <lineage>
        <taxon>Eukaryota</taxon>
        <taxon>Fungi</taxon>
        <taxon>Fungi incertae sedis</taxon>
        <taxon>Mucoromycota</taxon>
        <taxon>Glomeromycotina</taxon>
        <taxon>Glomeromycetes</taxon>
        <taxon>Diversisporales</taxon>
        <taxon>Gigasporaceae</taxon>
        <taxon>Dentiscutata</taxon>
    </lineage>
</organism>
<sequence>SNEISSNDVVWKKGGAKVLLTVAYDEAMQNKEIILDVLQNINKILYSNLDYINEMQNYYEYVLCVYKEALVYELNIKSIPTATTILIRPLTTPEKTLPFHLNLNYNFCKGGISESGTG</sequence>
<accession>A0ACA9NEI4</accession>
<dbReference type="Proteomes" id="UP000789702">
    <property type="component" value="Unassembled WGS sequence"/>
</dbReference>
<protein>
    <submittedName>
        <fullName evidence="1">2362_t:CDS:1</fullName>
    </submittedName>
</protein>
<dbReference type="EMBL" id="CAJVPU010015948">
    <property type="protein sequence ID" value="CAG8649863.1"/>
    <property type="molecule type" value="Genomic_DNA"/>
</dbReference>
<evidence type="ECO:0000313" key="1">
    <source>
        <dbReference type="EMBL" id="CAG8649863.1"/>
    </source>
</evidence>